<reference evidence="4" key="1">
    <citation type="submission" date="2021-01" db="EMBL/GenBank/DDBJ databases">
        <title>Whole genome shotgun sequence of Sphaerisporangium rufum NBRC 109079.</title>
        <authorList>
            <person name="Komaki H."/>
            <person name="Tamura T."/>
        </authorList>
    </citation>
    <scope>NUCLEOTIDE SEQUENCE</scope>
    <source>
        <strain evidence="4">NBRC 109079</strain>
    </source>
</reference>
<comment type="cofactor">
    <cofactor evidence="1">
        <name>pyridoxal 5'-phosphate</name>
        <dbReference type="ChEBI" id="CHEBI:597326"/>
    </cofactor>
</comment>
<name>A0A919QZH2_9ACTN</name>
<protein>
    <submittedName>
        <fullName evidence="4">Threonine synthase</fullName>
    </submittedName>
</protein>
<accession>A0A919QZH2</accession>
<evidence type="ECO:0000259" key="3">
    <source>
        <dbReference type="Pfam" id="PF00291"/>
    </source>
</evidence>
<organism evidence="4 5">
    <name type="scientific">Sphaerisporangium rufum</name>
    <dbReference type="NCBI Taxonomy" id="1381558"/>
    <lineage>
        <taxon>Bacteria</taxon>
        <taxon>Bacillati</taxon>
        <taxon>Actinomycetota</taxon>
        <taxon>Actinomycetes</taxon>
        <taxon>Streptosporangiales</taxon>
        <taxon>Streptosporangiaceae</taxon>
        <taxon>Sphaerisporangium</taxon>
    </lineage>
</organism>
<comment type="caution">
    <text evidence="4">The sequence shown here is derived from an EMBL/GenBank/DDBJ whole genome shotgun (WGS) entry which is preliminary data.</text>
</comment>
<evidence type="ECO:0000256" key="1">
    <source>
        <dbReference type="ARBA" id="ARBA00001933"/>
    </source>
</evidence>
<feature type="domain" description="Tryptophan synthase beta chain-like PALP" evidence="3">
    <location>
        <begin position="88"/>
        <end position="393"/>
    </location>
</feature>
<proteinExistence type="predicted"/>
<dbReference type="InterPro" id="IPR036052">
    <property type="entry name" value="TrpB-like_PALP_sf"/>
</dbReference>
<dbReference type="Proteomes" id="UP000655287">
    <property type="component" value="Unassembled WGS sequence"/>
</dbReference>
<dbReference type="RefSeq" id="WP_203983724.1">
    <property type="nucleotide sequence ID" value="NZ_BOOU01000031.1"/>
</dbReference>
<dbReference type="SUPFAM" id="SSF53686">
    <property type="entry name" value="Tryptophan synthase beta subunit-like PLP-dependent enzymes"/>
    <property type="match status" value="1"/>
</dbReference>
<keyword evidence="5" id="KW-1185">Reference proteome</keyword>
<dbReference type="GO" id="GO:1901605">
    <property type="term" value="P:alpha-amino acid metabolic process"/>
    <property type="evidence" value="ECO:0007669"/>
    <property type="project" value="UniProtKB-ARBA"/>
</dbReference>
<dbReference type="InterPro" id="IPR001926">
    <property type="entry name" value="TrpB-like_PALP"/>
</dbReference>
<dbReference type="Gene3D" id="3.40.50.1100">
    <property type="match status" value="2"/>
</dbReference>
<keyword evidence="2" id="KW-0663">Pyridoxal phosphate</keyword>
<dbReference type="EMBL" id="BOOU01000031">
    <property type="protein sequence ID" value="GII77019.1"/>
    <property type="molecule type" value="Genomic_DNA"/>
</dbReference>
<evidence type="ECO:0000313" key="4">
    <source>
        <dbReference type="EMBL" id="GII77019.1"/>
    </source>
</evidence>
<gene>
    <name evidence="4" type="primary">thrC_1</name>
    <name evidence="4" type="ORF">Sru01_20010</name>
</gene>
<evidence type="ECO:0000313" key="5">
    <source>
        <dbReference type="Proteomes" id="UP000655287"/>
    </source>
</evidence>
<dbReference type="Pfam" id="PF00291">
    <property type="entry name" value="PALP"/>
    <property type="match status" value="1"/>
</dbReference>
<dbReference type="AlphaFoldDB" id="A0A919QZH2"/>
<sequence>MTINYESLIRKNRSGALSPEKFIKFACIVCEREIDDPRRNRCPDCNGAVDAIYDLDNFVAPETLTTPNTLLRYFSLLPLKERESVHWLGEGNTPCFEVPALAAELGVGRLFFKDESANPTRSTKDRIASVGLSHFTELGVTRLVLSSTGNSSTAYARGAQLVDGFQIHIFVGRDFVHRLNYTDHPAVHTHVVDGPFVAAGGVAQRYARENGIAWEGGFFNLSRREGLKLAYLEAFDAMPVEPTHVFQAISSGMGLLGAYKGALEYRELGRLSRLPSFVAVQQESCGPMAHAFTEGAETIGERHIVKNPRGLAYAILRGDPTPTYPYVRDLVLQSRGGIEAASDLRIREAHRMLAEVAGVRACYASATAFAGAVKMAREGRLGEDSVLLVNLTGTDRPSLPVPTRLTEWSENVA</sequence>
<evidence type="ECO:0000256" key="2">
    <source>
        <dbReference type="ARBA" id="ARBA00022898"/>
    </source>
</evidence>